<keyword evidence="4" id="KW-1133">Transmembrane helix</keyword>
<dbReference type="Proteomes" id="UP000265120">
    <property type="component" value="Chromosome 14"/>
</dbReference>
<organism evidence="5 6">
    <name type="scientific">Cynoglossus semilaevis</name>
    <name type="common">Tongue sole</name>
    <dbReference type="NCBI Taxonomy" id="244447"/>
    <lineage>
        <taxon>Eukaryota</taxon>
        <taxon>Metazoa</taxon>
        <taxon>Chordata</taxon>
        <taxon>Craniata</taxon>
        <taxon>Vertebrata</taxon>
        <taxon>Euteleostomi</taxon>
        <taxon>Actinopterygii</taxon>
        <taxon>Neopterygii</taxon>
        <taxon>Teleostei</taxon>
        <taxon>Neoteleostei</taxon>
        <taxon>Acanthomorphata</taxon>
        <taxon>Carangaria</taxon>
        <taxon>Pleuronectiformes</taxon>
        <taxon>Pleuronectoidei</taxon>
        <taxon>Cynoglossidae</taxon>
        <taxon>Cynoglossinae</taxon>
        <taxon>Cynoglossus</taxon>
    </lineage>
</organism>
<dbReference type="OMA" id="YFQVWSE"/>
<feature type="binding site" description="axial binding residue" evidence="3">
    <location>
        <position position="409"/>
    </location>
    <ligand>
        <name>heme</name>
        <dbReference type="ChEBI" id="CHEBI:30413"/>
    </ligand>
    <ligandPart>
        <name>Fe</name>
        <dbReference type="ChEBI" id="CHEBI:18248"/>
    </ligandPart>
</feature>
<evidence type="ECO:0000256" key="1">
    <source>
        <dbReference type="ARBA" id="ARBA00010617"/>
    </source>
</evidence>
<dbReference type="GO" id="GO:0071632">
    <property type="term" value="P:optomotor response"/>
    <property type="evidence" value="ECO:0007669"/>
    <property type="project" value="Ensembl"/>
</dbReference>
<dbReference type="Pfam" id="PF00067">
    <property type="entry name" value="p450"/>
    <property type="match status" value="1"/>
</dbReference>
<dbReference type="SUPFAM" id="SSF48264">
    <property type="entry name" value="Cytochrome P450"/>
    <property type="match status" value="1"/>
</dbReference>
<evidence type="ECO:0000313" key="6">
    <source>
        <dbReference type="Proteomes" id="UP000265120"/>
    </source>
</evidence>
<dbReference type="FunCoup" id="A0A3P8V4H0">
    <property type="interactions" value="993"/>
</dbReference>
<dbReference type="CTD" id="57404"/>
<dbReference type="PANTHER" id="PTHR24280">
    <property type="entry name" value="CYTOCHROME P450 20A1"/>
    <property type="match status" value="1"/>
</dbReference>
<dbReference type="PRINTS" id="PR00463">
    <property type="entry name" value="EP450I"/>
</dbReference>
<dbReference type="Ensembl" id="ENSCSET00000010420.1">
    <property type="protein sequence ID" value="ENSCSEP00000010298.1"/>
    <property type="gene ID" value="ENSCSEG00000006600.1"/>
</dbReference>
<dbReference type="Gene3D" id="1.10.630.10">
    <property type="entry name" value="Cytochrome P450"/>
    <property type="match status" value="1"/>
</dbReference>
<keyword evidence="3" id="KW-0479">Metal-binding</keyword>
<protein>
    <submittedName>
        <fullName evidence="5">Cytochrome P450, family 20, subfamily A, polypeptide 1</fullName>
    </submittedName>
</protein>
<keyword evidence="4" id="KW-0812">Transmembrane</keyword>
<dbReference type="RefSeq" id="XP_008323303.1">
    <property type="nucleotide sequence ID" value="XM_008325081.3"/>
</dbReference>
<dbReference type="GO" id="GO:0036269">
    <property type="term" value="P:swimming behavior"/>
    <property type="evidence" value="ECO:0007669"/>
    <property type="project" value="Ensembl"/>
</dbReference>
<dbReference type="OrthoDB" id="1470350at2759"/>
<keyword evidence="2 3" id="KW-0408">Iron</keyword>
<name>A0A3P8V4H0_CYNSE</name>
<feature type="transmembrane region" description="Helical" evidence="4">
    <location>
        <begin position="6"/>
        <end position="23"/>
    </location>
</feature>
<dbReference type="InParanoid" id="A0A3P8V4H0"/>
<comment type="similarity">
    <text evidence="1">Belongs to the cytochrome P450 family.</text>
</comment>
<dbReference type="InterPro" id="IPR052666">
    <property type="entry name" value="CYP450_20A1-like"/>
</dbReference>
<proteinExistence type="inferred from homology"/>
<feature type="transmembrane region" description="Helical" evidence="4">
    <location>
        <begin position="270"/>
        <end position="292"/>
    </location>
</feature>
<comment type="cofactor">
    <cofactor evidence="3">
        <name>heme</name>
        <dbReference type="ChEBI" id="CHEBI:30413"/>
    </cofactor>
</comment>
<dbReference type="GO" id="GO:0020037">
    <property type="term" value="F:heme binding"/>
    <property type="evidence" value="ECO:0007669"/>
    <property type="project" value="InterPro"/>
</dbReference>
<keyword evidence="4" id="KW-0472">Membrane</keyword>
<dbReference type="GO" id="GO:0016705">
    <property type="term" value="F:oxidoreductase activity, acting on paired donors, with incorporation or reduction of molecular oxygen"/>
    <property type="evidence" value="ECO:0007669"/>
    <property type="project" value="InterPro"/>
</dbReference>
<dbReference type="GO" id="GO:0005506">
    <property type="term" value="F:iron ion binding"/>
    <property type="evidence" value="ECO:0007669"/>
    <property type="project" value="InterPro"/>
</dbReference>
<evidence type="ECO:0000313" key="5">
    <source>
        <dbReference type="Ensembl" id="ENSCSEP00000010298.1"/>
    </source>
</evidence>
<accession>A0A3P8V4H0</accession>
<reference evidence="5" key="2">
    <citation type="submission" date="2025-08" db="UniProtKB">
        <authorList>
            <consortium name="Ensembl"/>
        </authorList>
    </citation>
    <scope>IDENTIFICATION</scope>
</reference>
<dbReference type="InterPro" id="IPR036396">
    <property type="entry name" value="Cyt_P450_sf"/>
</dbReference>
<reference evidence="5" key="3">
    <citation type="submission" date="2025-09" db="UniProtKB">
        <authorList>
            <consortium name="Ensembl"/>
        </authorList>
    </citation>
    <scope>IDENTIFICATION</scope>
</reference>
<dbReference type="GO" id="GO:0004497">
    <property type="term" value="F:monooxygenase activity"/>
    <property type="evidence" value="ECO:0007669"/>
    <property type="project" value="InterPro"/>
</dbReference>
<keyword evidence="6" id="KW-1185">Reference proteome</keyword>
<dbReference type="GeneTree" id="ENSGT00500000044939"/>
<sequence>MLDFAIFAVTFVIILVGAVLYLYPSSRTASGIPGLNPTDEKDGNLQDIVSKGSLHEFLMNLHQEFGSVASFWFGGRPVVSLGCVEQLKQHINPNHTTDSFETMLKSLLGYQSGMGGGASETVLRKKVYETAVNNTMKNNFPFVVKLVEELVRKWKSLPEAQHIPLCAHQLGLAMKTVTQLALGERFKDDSVVISFHKNHDAIWSEIGKGFLDGSLEKSSSRKRHYEKALSEMEALLLSVVKERKPQKKRMAFVDALLESRLTERQIMEDCMVFTLAGCVITANLCIWALHFLSTSEEVQEKLYKELEEVLGSDPVSLDKIPQLRYCQQVLNETVRTAKLTPVAARLQEVEGKVDQHVIPKETLVIYALGVVLQDSSTWSTPYRFDPDRFEEESVKKSFCLLGFSGNQTCPELRFAYMVATVLLSTLVRELKLHKLKGQVMEVKSELVCTPKEENWITVSKRS</sequence>
<reference evidence="5 6" key="1">
    <citation type="journal article" date="2014" name="Nat. Genet.">
        <title>Whole-genome sequence of a flatfish provides insights into ZW sex chromosome evolution and adaptation to a benthic lifestyle.</title>
        <authorList>
            <person name="Chen S."/>
            <person name="Zhang G."/>
            <person name="Shao C."/>
            <person name="Huang Q."/>
            <person name="Liu G."/>
            <person name="Zhang P."/>
            <person name="Song W."/>
            <person name="An N."/>
            <person name="Chalopin D."/>
            <person name="Volff J.N."/>
            <person name="Hong Y."/>
            <person name="Li Q."/>
            <person name="Sha Z."/>
            <person name="Zhou H."/>
            <person name="Xie M."/>
            <person name="Yu Q."/>
            <person name="Liu Y."/>
            <person name="Xiang H."/>
            <person name="Wang N."/>
            <person name="Wu K."/>
            <person name="Yang C."/>
            <person name="Zhou Q."/>
            <person name="Liao X."/>
            <person name="Yang L."/>
            <person name="Hu Q."/>
            <person name="Zhang J."/>
            <person name="Meng L."/>
            <person name="Jin L."/>
            <person name="Tian Y."/>
            <person name="Lian J."/>
            <person name="Yang J."/>
            <person name="Miao G."/>
            <person name="Liu S."/>
            <person name="Liang Z."/>
            <person name="Yan F."/>
            <person name="Li Y."/>
            <person name="Sun B."/>
            <person name="Zhang H."/>
            <person name="Zhang J."/>
            <person name="Zhu Y."/>
            <person name="Du M."/>
            <person name="Zhao Y."/>
            <person name="Schartl M."/>
            <person name="Tang Q."/>
            <person name="Wang J."/>
        </authorList>
    </citation>
    <scope>NUCLEOTIDE SEQUENCE</scope>
</reference>
<dbReference type="GO" id="GO:0016020">
    <property type="term" value="C:membrane"/>
    <property type="evidence" value="ECO:0007669"/>
    <property type="project" value="TreeGrafter"/>
</dbReference>
<evidence type="ECO:0000256" key="3">
    <source>
        <dbReference type="PIRSR" id="PIRSR602401-1"/>
    </source>
</evidence>
<dbReference type="InterPro" id="IPR001128">
    <property type="entry name" value="Cyt_P450"/>
</dbReference>
<dbReference type="KEGG" id="csem:103389605"/>
<dbReference type="STRING" id="244447.ENSCSEP00000010298"/>
<keyword evidence="3" id="KW-0349">Heme</keyword>
<evidence type="ECO:0000256" key="4">
    <source>
        <dbReference type="SAM" id="Phobius"/>
    </source>
</evidence>
<dbReference type="AlphaFoldDB" id="A0A3P8V4H0"/>
<dbReference type="InterPro" id="IPR002401">
    <property type="entry name" value="Cyt_P450_E_grp-I"/>
</dbReference>
<evidence type="ECO:0000256" key="2">
    <source>
        <dbReference type="ARBA" id="ARBA00023004"/>
    </source>
</evidence>
<dbReference type="PANTHER" id="PTHR24280:SF4">
    <property type="entry name" value="CYTOCHROME P450 20A1"/>
    <property type="match status" value="1"/>
</dbReference>
<dbReference type="GeneID" id="103389605"/>